<organism evidence="2">
    <name type="scientific">Fervidobacterium pennivorans</name>
    <dbReference type="NCBI Taxonomy" id="93466"/>
    <lineage>
        <taxon>Bacteria</taxon>
        <taxon>Thermotogati</taxon>
        <taxon>Thermotogota</taxon>
        <taxon>Thermotogae</taxon>
        <taxon>Thermotogales</taxon>
        <taxon>Fervidobacteriaceae</taxon>
        <taxon>Fervidobacterium</taxon>
    </lineage>
</organism>
<protein>
    <recommendedName>
        <fullName evidence="3">Type II toxin-antitoxin system RelE/ParE family toxin</fullName>
    </recommendedName>
</protein>
<dbReference type="EMBL" id="DSZZ01000468">
    <property type="protein sequence ID" value="HGU53827.1"/>
    <property type="molecule type" value="Genomic_DNA"/>
</dbReference>
<feature type="transmembrane region" description="Helical" evidence="1">
    <location>
        <begin position="12"/>
        <end position="39"/>
    </location>
</feature>
<dbReference type="AlphaFoldDB" id="A0A7V4KEX3"/>
<dbReference type="InterPro" id="IPR009241">
    <property type="entry name" value="HigB-like"/>
</dbReference>
<accession>A0A7V4KEX3</accession>
<sequence>MMNSFQRIRISKAFFSVVLYVSIFGICADNLLVLISLFYPYKYEVFYDKAFREELYDLIIDHRDKRSKIMEKLEFYTRLLAEQGPKVLPTEKAFEKVKSTSNIYELRLLRNPNLRILLTFCDTNKIVFLTIFYEKSTKKDYSRYIKIAEGRLKNNC</sequence>
<proteinExistence type="predicted"/>
<evidence type="ECO:0000313" key="2">
    <source>
        <dbReference type="EMBL" id="HGU53827.1"/>
    </source>
</evidence>
<reference evidence="2" key="1">
    <citation type="journal article" date="2020" name="mSystems">
        <title>Genome- and Community-Level Interaction Insights into Carbon Utilization and Element Cycling Functions of Hydrothermarchaeota in Hydrothermal Sediment.</title>
        <authorList>
            <person name="Zhou Z."/>
            <person name="Liu Y."/>
            <person name="Xu W."/>
            <person name="Pan J."/>
            <person name="Luo Z.H."/>
            <person name="Li M."/>
        </authorList>
    </citation>
    <scope>NUCLEOTIDE SEQUENCE [LARGE SCALE GENOMIC DNA]</scope>
    <source>
        <strain evidence="2">SpSt-61</strain>
    </source>
</reference>
<comment type="caution">
    <text evidence="2">The sequence shown here is derived from an EMBL/GenBank/DDBJ whole genome shotgun (WGS) entry which is preliminary data.</text>
</comment>
<name>A0A7V4KEX3_FERPE</name>
<evidence type="ECO:0000256" key="1">
    <source>
        <dbReference type="SAM" id="Phobius"/>
    </source>
</evidence>
<keyword evidence="1" id="KW-0812">Transmembrane</keyword>
<evidence type="ECO:0008006" key="3">
    <source>
        <dbReference type="Google" id="ProtNLM"/>
    </source>
</evidence>
<gene>
    <name evidence="2" type="ORF">ENT78_09965</name>
</gene>
<keyword evidence="1" id="KW-0472">Membrane</keyword>
<keyword evidence="1" id="KW-1133">Transmembrane helix</keyword>
<dbReference type="Pfam" id="PF05973">
    <property type="entry name" value="Gp49"/>
    <property type="match status" value="1"/>
</dbReference>